<dbReference type="Proteomes" id="UP000015464">
    <property type="component" value="Unassembled WGS sequence"/>
</dbReference>
<reference evidence="1 2" key="1">
    <citation type="journal article" date="2011" name="Science">
        <title>Comparative functional genomics of the fission yeasts.</title>
        <authorList>
            <person name="Rhind N."/>
            <person name="Chen Z."/>
            <person name="Yassour M."/>
            <person name="Thompson D.A."/>
            <person name="Haas B.J."/>
            <person name="Habib N."/>
            <person name="Wapinski I."/>
            <person name="Roy S."/>
            <person name="Lin M.F."/>
            <person name="Heiman D.I."/>
            <person name="Young S.K."/>
            <person name="Furuya K."/>
            <person name="Guo Y."/>
            <person name="Pidoux A."/>
            <person name="Chen H.M."/>
            <person name="Robbertse B."/>
            <person name="Goldberg J.M."/>
            <person name="Aoki K."/>
            <person name="Bayne E.H."/>
            <person name="Berlin A.M."/>
            <person name="Desjardins C.A."/>
            <person name="Dobbs E."/>
            <person name="Dukaj L."/>
            <person name="Fan L."/>
            <person name="FitzGerald M.G."/>
            <person name="French C."/>
            <person name="Gujja S."/>
            <person name="Hansen K."/>
            <person name="Keifenheim D."/>
            <person name="Levin J.Z."/>
            <person name="Mosher R.A."/>
            <person name="Mueller C.A."/>
            <person name="Pfiffner J."/>
            <person name="Priest M."/>
            <person name="Russ C."/>
            <person name="Smialowska A."/>
            <person name="Swoboda P."/>
            <person name="Sykes S.M."/>
            <person name="Vaughn M."/>
            <person name="Vengrova S."/>
            <person name="Yoder R."/>
            <person name="Zeng Q."/>
            <person name="Allshire R."/>
            <person name="Baulcombe D."/>
            <person name="Birren B.W."/>
            <person name="Brown W."/>
            <person name="Ekwall K."/>
            <person name="Kellis M."/>
            <person name="Leatherwood J."/>
            <person name="Levin H."/>
            <person name="Margalit H."/>
            <person name="Martienssen R."/>
            <person name="Nieduszynski C.A."/>
            <person name="Spatafora J.W."/>
            <person name="Friedman N."/>
            <person name="Dalgaard J.Z."/>
            <person name="Baumann P."/>
            <person name="Niki H."/>
            <person name="Regev A."/>
            <person name="Nusbaum C."/>
        </authorList>
    </citation>
    <scope>NUCLEOTIDE SEQUENCE [LARGE SCALE GENOMIC DNA]</scope>
    <source>
        <strain evidence="2">OY26 / ATCC MYA-4695 / CBS 11777 / NBRC 106824 / NRRL Y48691</strain>
    </source>
</reference>
<name>S9X8H0_SCHCR</name>
<protein>
    <submittedName>
        <fullName evidence="1">Uncharacterized protein</fullName>
    </submittedName>
</protein>
<accession>S9X8H0</accession>
<gene>
    <name evidence="1" type="ORF">SPOG_04999</name>
</gene>
<organism evidence="1 2">
    <name type="scientific">Schizosaccharomyces cryophilus (strain OY26 / ATCC MYA-4695 / CBS 11777 / NBRC 106824 / NRRL Y48691)</name>
    <name type="common">Fission yeast</name>
    <dbReference type="NCBI Taxonomy" id="653667"/>
    <lineage>
        <taxon>Eukaryota</taxon>
        <taxon>Fungi</taxon>
        <taxon>Dikarya</taxon>
        <taxon>Ascomycota</taxon>
        <taxon>Taphrinomycotina</taxon>
        <taxon>Schizosaccharomycetes</taxon>
        <taxon>Schizosaccharomycetales</taxon>
        <taxon>Schizosaccharomycetaceae</taxon>
        <taxon>Schizosaccharomyces</taxon>
    </lineage>
</organism>
<keyword evidence="2" id="KW-1185">Reference proteome</keyword>
<evidence type="ECO:0000313" key="2">
    <source>
        <dbReference type="Proteomes" id="UP000015464"/>
    </source>
</evidence>
<dbReference type="GeneID" id="25039309"/>
<dbReference type="EMBL" id="KE546994">
    <property type="protein sequence ID" value="EPY50121.1"/>
    <property type="molecule type" value="Genomic_DNA"/>
</dbReference>
<sequence length="69" mass="7784">MRRSPQKKQLNKLTLQNRNLCHIPKGKLEASADTGTAHQCGWGNKVEIFPLLPFLLRKANVGVDEQQNC</sequence>
<evidence type="ECO:0000313" key="1">
    <source>
        <dbReference type="EMBL" id="EPY50121.1"/>
    </source>
</evidence>
<proteinExistence type="predicted"/>
<dbReference type="RefSeq" id="XP_013025457.1">
    <property type="nucleotide sequence ID" value="XM_013170003.1"/>
</dbReference>
<dbReference type="AlphaFoldDB" id="S9X8H0"/>
<dbReference type="HOGENOM" id="CLU_2777380_0_0_1"/>